<reference evidence="3 4" key="1">
    <citation type="journal article" date="2013" name="Plant Cell">
        <title>The transition from a phytopathogenic smut ancestor to an anamorphic biocontrol agent deciphered by comparative whole-genome analysis.</title>
        <authorList>
            <person name="Lefebvre F."/>
            <person name="Joly D.L."/>
            <person name="Labbe C."/>
            <person name="Teichmann B."/>
            <person name="Linning R."/>
            <person name="Belzile F."/>
            <person name="Bakkeren G."/>
            <person name="Belanger R.R."/>
        </authorList>
    </citation>
    <scope>NUCLEOTIDE SEQUENCE [LARGE SCALE GENOMIC DNA]</scope>
    <source>
        <strain evidence="3 4">PF-1</strain>
    </source>
</reference>
<feature type="compositionally biased region" description="Basic and acidic residues" evidence="1">
    <location>
        <begin position="394"/>
        <end position="422"/>
    </location>
</feature>
<gene>
    <name evidence="3" type="ORF">PFL1_03325</name>
</gene>
<feature type="compositionally biased region" description="Pro residues" evidence="1">
    <location>
        <begin position="735"/>
        <end position="745"/>
    </location>
</feature>
<evidence type="ECO:0000256" key="1">
    <source>
        <dbReference type="SAM" id="MobiDB-lite"/>
    </source>
</evidence>
<dbReference type="CDD" id="cd18186">
    <property type="entry name" value="BTB_POZ_ZBTB_KLHL-like"/>
    <property type="match status" value="1"/>
</dbReference>
<feature type="region of interest" description="Disordered" evidence="1">
    <location>
        <begin position="330"/>
        <end position="430"/>
    </location>
</feature>
<feature type="compositionally biased region" description="Basic and acidic residues" evidence="1">
    <location>
        <begin position="361"/>
        <end position="370"/>
    </location>
</feature>
<feature type="compositionally biased region" description="Basic residues" evidence="1">
    <location>
        <begin position="589"/>
        <end position="600"/>
    </location>
</feature>
<dbReference type="SUPFAM" id="SSF54695">
    <property type="entry name" value="POZ domain"/>
    <property type="match status" value="1"/>
</dbReference>
<dbReference type="GeneID" id="19317435"/>
<feature type="region of interest" description="Disordered" evidence="1">
    <location>
        <begin position="165"/>
        <end position="187"/>
    </location>
</feature>
<feature type="compositionally biased region" description="Low complexity" evidence="1">
    <location>
        <begin position="651"/>
        <end position="666"/>
    </location>
</feature>
<dbReference type="PANTHER" id="PTHR22744:SF17">
    <property type="entry name" value="BTB DOMAIN-CONTAINING PROTEIN"/>
    <property type="match status" value="1"/>
</dbReference>
<feature type="domain" description="BTB" evidence="2">
    <location>
        <begin position="204"/>
        <end position="248"/>
    </location>
</feature>
<evidence type="ECO:0000313" key="3">
    <source>
        <dbReference type="EMBL" id="EPQ29035.1"/>
    </source>
</evidence>
<dbReference type="PROSITE" id="PS50097">
    <property type="entry name" value="BTB"/>
    <property type="match status" value="1"/>
</dbReference>
<sequence length="1037" mass="110838">MPLSTIMSVMTPSSSAATLAHSANVAPANATISDGTGAPGPSTAPSSQAAAQSALPAGAHSGTTIGVSGSGYGTNSNPVSALIAGRATLVAPPSLSTVNHSDAAHAGSRSRDRLQRLTGRTSQLSVRPDLQQNVSPPTAALPVYTRENISTSQGWSITATATATTFGPQQSSSNKPPPPIPAGSEAAEEFAVHPSFAKDADQRGDVLVRVEGVEFYVHKHILMFSSPFFASLLEGEWKESQLASALADRGSLRSSSSSSSPPSSSPLPLSLHPAVRENALVPVASALNEEIELLADGHDGARREQRHRNNGGGGNSGTANVAEARIDAKQPVRTEASTQGVVRQIGTPLGWSSTQGDAAEPEPRSDENDTGHGSIVFPEYSFLNDGHRQTPRIARSEDGDQDHDHDQEQGRDSDHDHDDRDSGGVMDAHARHSTVRASFYTAEYHFEDASDSSSDEPRDDARAAIAGTAEHGAHDDIEATREERIAHAERALEGKLESRRVSRRMSAQSLASELEQTSKSSRPTARSEPTAGADGAPTMALTAGSVRRGSLEHLTGGGTPEPRDNASETAYAVRLSRRRSASLDSSRKSAMHPSKHRPKARSIALQRKISRHLGCGAGGSGSADDLGSTAIPTRKSSKSFDLSAMPKALTPASSSSPSAAPAAASPKGAQSGSEPVSPLARFESLATPPSSPLPRASMSRDCGNALRSESGIDSTMQQQQQQRRRSSNPIGVLPAPAPSSSPPKSPLRRMAKGRRRDVEGHQSTRASDASKLAPPRRSINAGGGVARLVAVVDLEEETAATFQSFLFHVYPHLDLHVTWFNCGPLLRFADKFQVPYMRRCCVAFLKTALPGRPIEAMRIAEEHGLPEQYKEASRHVLDNYSEWYPEELESLSSETLLKLERKRTWFLERMLKLGLCSPARDYECHANCPDPHSCARLLQEKWQTAYANTFRFSPPQPSAIFRHLRELDGAPFLAMSACQSTARAWVRLLFDRMFSLDTLHAPRQFLFVRLDTVPPPQSFRAGASSGTGGGGGVVKDF</sequence>
<name>A0A061HAK8_9BASI</name>
<dbReference type="Pfam" id="PF00651">
    <property type="entry name" value="BTB"/>
    <property type="match status" value="1"/>
</dbReference>
<accession>A0A061HAK8</accession>
<dbReference type="InterPro" id="IPR011333">
    <property type="entry name" value="SKP1/BTB/POZ_sf"/>
</dbReference>
<feature type="region of interest" description="Disordered" evidence="1">
    <location>
        <begin position="251"/>
        <end position="270"/>
    </location>
</feature>
<dbReference type="PANTHER" id="PTHR22744">
    <property type="entry name" value="HELIX LOOP HELIX PROTEIN 21-RELATED"/>
    <property type="match status" value="1"/>
</dbReference>
<organism evidence="3 4">
    <name type="scientific">Pseudozyma flocculosa PF-1</name>
    <dbReference type="NCBI Taxonomy" id="1277687"/>
    <lineage>
        <taxon>Eukaryota</taxon>
        <taxon>Fungi</taxon>
        <taxon>Dikarya</taxon>
        <taxon>Basidiomycota</taxon>
        <taxon>Ustilaginomycotina</taxon>
        <taxon>Ustilaginomycetes</taxon>
        <taxon>Ustilaginales</taxon>
        <taxon>Ustilaginaceae</taxon>
        <taxon>Pseudozyma</taxon>
    </lineage>
</organism>
<feature type="compositionally biased region" description="Low complexity" evidence="1">
    <location>
        <begin position="35"/>
        <end position="58"/>
    </location>
</feature>
<dbReference type="InterPro" id="IPR000210">
    <property type="entry name" value="BTB/POZ_dom"/>
</dbReference>
<feature type="compositionally biased region" description="Low complexity" evidence="1">
    <location>
        <begin position="252"/>
        <end position="270"/>
    </location>
</feature>
<feature type="compositionally biased region" description="Basic residues" evidence="1">
    <location>
        <begin position="746"/>
        <end position="755"/>
    </location>
</feature>
<dbReference type="Gene3D" id="3.30.710.10">
    <property type="entry name" value="Potassium Channel Kv1.1, Chain A"/>
    <property type="match status" value="2"/>
</dbReference>
<feature type="region of interest" description="Disordered" evidence="1">
    <location>
        <begin position="30"/>
        <end position="58"/>
    </location>
</feature>
<dbReference type="KEGG" id="pfp:PFL1_03325"/>
<dbReference type="HOGENOM" id="CLU_293218_0_0_1"/>
<dbReference type="AlphaFoldDB" id="A0A061HAK8"/>
<dbReference type="eggNOG" id="ENOG502RXXC">
    <property type="taxonomic scope" value="Eukaryota"/>
</dbReference>
<dbReference type="Proteomes" id="UP000053664">
    <property type="component" value="Unassembled WGS sequence"/>
</dbReference>
<protein>
    <recommendedName>
        <fullName evidence="2">BTB domain-containing protein</fullName>
    </recommendedName>
</protein>
<evidence type="ECO:0000313" key="4">
    <source>
        <dbReference type="Proteomes" id="UP000053664"/>
    </source>
</evidence>
<evidence type="ECO:0000259" key="2">
    <source>
        <dbReference type="PROSITE" id="PS50097"/>
    </source>
</evidence>
<dbReference type="EMBL" id="KE361632">
    <property type="protein sequence ID" value="EPQ29035.1"/>
    <property type="molecule type" value="Genomic_DNA"/>
</dbReference>
<dbReference type="OrthoDB" id="2524557at2759"/>
<feature type="compositionally biased region" description="Polar residues" evidence="1">
    <location>
        <begin position="505"/>
        <end position="524"/>
    </location>
</feature>
<proteinExistence type="predicted"/>
<dbReference type="RefSeq" id="XP_007879033.1">
    <property type="nucleotide sequence ID" value="XM_007880842.1"/>
</dbReference>
<feature type="region of interest" description="Disordered" evidence="1">
    <location>
        <begin position="496"/>
        <end position="778"/>
    </location>
</feature>